<accession>A0A6N0JG59</accession>
<sequence length="123" mass="13447">MATKIVYQTDPVSRLFLYETVANELPLAPGVFNIPFGAYEDAPPEEPVGYVAQRNEAGTDWGLVEDHREELLYLVEGGAPYALGSVIEIEEVSMTYPGWGEIPIWLTQIPPEPVPSESGPAGE</sequence>
<evidence type="ECO:0000313" key="1">
    <source>
        <dbReference type="EMBL" id="QKQ45726.1"/>
    </source>
</evidence>
<evidence type="ECO:0000313" key="2">
    <source>
        <dbReference type="EMBL" id="XAN14384.1"/>
    </source>
</evidence>
<dbReference type="RefSeq" id="WP_174715721.1">
    <property type="nucleotide sequence ID" value="NZ_CADIKP010000028.1"/>
</dbReference>
<keyword evidence="5" id="KW-1185">Reference proteome</keyword>
<name>A0A6N0JG59_ACHDE</name>
<evidence type="ECO:0000313" key="3">
    <source>
        <dbReference type="EMBL" id="XAN19467.1"/>
    </source>
</evidence>
<dbReference type="EMBL" id="CP154792">
    <property type="protein sequence ID" value="XAN14384.1"/>
    <property type="molecule type" value="Genomic_DNA"/>
</dbReference>
<organism evidence="1 4">
    <name type="scientific">Achromobacter denitrificans</name>
    <name type="common">Alcaligenes denitrificans</name>
    <dbReference type="NCBI Taxonomy" id="32002"/>
    <lineage>
        <taxon>Bacteria</taxon>
        <taxon>Pseudomonadati</taxon>
        <taxon>Pseudomonadota</taxon>
        <taxon>Betaproteobacteria</taxon>
        <taxon>Burkholderiales</taxon>
        <taxon>Alcaligenaceae</taxon>
        <taxon>Achromobacter</taxon>
    </lineage>
</organism>
<evidence type="ECO:0000313" key="4">
    <source>
        <dbReference type="Proteomes" id="UP000509782"/>
    </source>
</evidence>
<dbReference type="EMBL" id="CP154792">
    <property type="protein sequence ID" value="XAN19467.1"/>
    <property type="molecule type" value="Genomic_DNA"/>
</dbReference>
<reference evidence="1 4" key="1">
    <citation type="submission" date="2020-05" db="EMBL/GenBank/DDBJ databases">
        <title>FDA dAtabase for Regulatory Grade micrObial Sequences (FDA-ARGOS): Supporting development and validation of Infectious Disease Dx tests.</title>
        <authorList>
            <person name="Sproer C."/>
            <person name="Gronow S."/>
            <person name="Severitt S."/>
            <person name="Schroder I."/>
            <person name="Tallon L."/>
            <person name="Sadzewicz L."/>
            <person name="Zhao X."/>
            <person name="Vavikolanu K."/>
            <person name="Mehta A."/>
            <person name="Aluvathingal J."/>
            <person name="Nadendla S."/>
            <person name="Myers T."/>
            <person name="Yan Y."/>
            <person name="Sichtig H."/>
        </authorList>
    </citation>
    <scope>NUCLEOTIDE SEQUENCE [LARGE SCALE GENOMIC DNA]</scope>
    <source>
        <strain evidence="1 4">FDAARGOS_787</strain>
    </source>
</reference>
<protein>
    <submittedName>
        <fullName evidence="1">Phage tail protein</fullName>
    </submittedName>
</protein>
<dbReference type="Proteomes" id="UP000509782">
    <property type="component" value="Chromosome"/>
</dbReference>
<dbReference type="EMBL" id="CP054569">
    <property type="protein sequence ID" value="QKQ45726.1"/>
    <property type="molecule type" value="Genomic_DNA"/>
</dbReference>
<proteinExistence type="predicted"/>
<dbReference type="Proteomes" id="UP001446337">
    <property type="component" value="Chromosome"/>
</dbReference>
<evidence type="ECO:0000313" key="5">
    <source>
        <dbReference type="Proteomes" id="UP001446337"/>
    </source>
</evidence>
<gene>
    <name evidence="3" type="ORF">AAIK43_15825</name>
    <name evidence="2" type="ORF">AAIK43_23745</name>
    <name evidence="1" type="ORF">FOC81_02995</name>
</gene>
<dbReference type="AlphaFoldDB" id="A0A6N0JG59"/>
<reference evidence="2 5" key="2">
    <citation type="submission" date="2024-05" db="EMBL/GenBank/DDBJ databases">
        <title>Achromobacter denitrificans. BP1, complete genome.</title>
        <authorList>
            <person name="Zhang B."/>
        </authorList>
    </citation>
    <scope>NUCLEOTIDE SEQUENCE [LARGE SCALE GENOMIC DNA]</scope>
    <source>
        <strain evidence="2 5">BP1</strain>
    </source>
</reference>